<organism evidence="1 2">
    <name type="scientific">Ensete ventricosum</name>
    <name type="common">Abyssinian banana</name>
    <name type="synonym">Musa ensete</name>
    <dbReference type="NCBI Taxonomy" id="4639"/>
    <lineage>
        <taxon>Eukaryota</taxon>
        <taxon>Viridiplantae</taxon>
        <taxon>Streptophyta</taxon>
        <taxon>Embryophyta</taxon>
        <taxon>Tracheophyta</taxon>
        <taxon>Spermatophyta</taxon>
        <taxon>Magnoliopsida</taxon>
        <taxon>Liliopsida</taxon>
        <taxon>Zingiberales</taxon>
        <taxon>Musaceae</taxon>
        <taxon>Ensete</taxon>
    </lineage>
</organism>
<protein>
    <submittedName>
        <fullName evidence="1">Uncharacterized protein</fullName>
    </submittedName>
</protein>
<comment type="caution">
    <text evidence="1">The sequence shown here is derived from an EMBL/GenBank/DDBJ whole genome shotgun (WGS) entry which is preliminary data.</text>
</comment>
<dbReference type="PROSITE" id="PS51257">
    <property type="entry name" value="PROKAR_LIPOPROTEIN"/>
    <property type="match status" value="1"/>
</dbReference>
<gene>
    <name evidence="1" type="ORF">OPV22_033061</name>
</gene>
<name>A0AAV8P1V9_ENSVE</name>
<proteinExistence type="predicted"/>
<sequence>MASNQIKTAAHARGAVRKYMEAPAVNYSSLLSCQMNTSPPFLGKNEHCAIMKTRTFHVAIIRFILYHPLNDGFRHRNWRNHGKDASLQDDQS</sequence>
<dbReference type="EMBL" id="JAQQAF010000009">
    <property type="protein sequence ID" value="KAJ8460135.1"/>
    <property type="molecule type" value="Genomic_DNA"/>
</dbReference>
<accession>A0AAV8P1V9</accession>
<dbReference type="Proteomes" id="UP001222027">
    <property type="component" value="Unassembled WGS sequence"/>
</dbReference>
<evidence type="ECO:0000313" key="2">
    <source>
        <dbReference type="Proteomes" id="UP001222027"/>
    </source>
</evidence>
<keyword evidence="2" id="KW-1185">Reference proteome</keyword>
<evidence type="ECO:0000313" key="1">
    <source>
        <dbReference type="EMBL" id="KAJ8460135.1"/>
    </source>
</evidence>
<dbReference type="AlphaFoldDB" id="A0AAV8P1V9"/>
<reference evidence="1 2" key="1">
    <citation type="submission" date="2022-12" db="EMBL/GenBank/DDBJ databases">
        <title>Chromosome-scale assembly of the Ensete ventricosum genome.</title>
        <authorList>
            <person name="Dussert Y."/>
            <person name="Stocks J."/>
            <person name="Wendawek A."/>
            <person name="Woldeyes F."/>
            <person name="Nichols R.A."/>
            <person name="Borrell J.S."/>
        </authorList>
    </citation>
    <scope>NUCLEOTIDE SEQUENCE [LARGE SCALE GENOMIC DNA]</scope>
    <source>
        <strain evidence="2">cv. Maze</strain>
        <tissue evidence="1">Seeds</tissue>
    </source>
</reference>